<dbReference type="AlphaFoldDB" id="A0A2H1YEZ5"/>
<protein>
    <submittedName>
        <fullName evidence="1">Uncharacterized protein</fullName>
    </submittedName>
</protein>
<proteinExistence type="predicted"/>
<evidence type="ECO:0000313" key="2">
    <source>
        <dbReference type="Proteomes" id="UP000234211"/>
    </source>
</evidence>
<evidence type="ECO:0000313" key="1">
    <source>
        <dbReference type="EMBL" id="SOS73990.1"/>
    </source>
</evidence>
<dbReference type="EMBL" id="OENF01000010">
    <property type="protein sequence ID" value="SOS73990.1"/>
    <property type="molecule type" value="Genomic_DNA"/>
</dbReference>
<sequence>MESNTYTDYDAETQIIQSRSFRELDMWISHVNYIADEGDRLAKLASNILKNKSLRDELLSIIKNNSELLITLHHTRNETEKLNECDDVACDLFYLNEHEKARSLYAKHIKEYRKRKEEVFLLLLNE</sequence>
<gene>
    <name evidence="1" type="ORF">TNO020_180019</name>
</gene>
<accession>A0A2H1YEZ5</accession>
<name>A0A2H1YEZ5_9FLAO</name>
<keyword evidence="2" id="KW-1185">Reference proteome</keyword>
<dbReference type="OrthoDB" id="1442351at2"/>
<dbReference type="Proteomes" id="UP000234211">
    <property type="component" value="Unassembled WGS sequence"/>
</dbReference>
<dbReference type="GeneID" id="86943217"/>
<organism evidence="1 2">
    <name type="scientific">Tenacibaculum piscium</name>
    <dbReference type="NCBI Taxonomy" id="1458515"/>
    <lineage>
        <taxon>Bacteria</taxon>
        <taxon>Pseudomonadati</taxon>
        <taxon>Bacteroidota</taxon>
        <taxon>Flavobacteriia</taxon>
        <taxon>Flavobacteriales</taxon>
        <taxon>Flavobacteriaceae</taxon>
        <taxon>Tenacibaculum</taxon>
    </lineage>
</organism>
<reference evidence="2" key="1">
    <citation type="submission" date="2017-11" db="EMBL/GenBank/DDBJ databases">
        <authorList>
            <person name="Duchaud E."/>
        </authorList>
    </citation>
    <scope>NUCLEOTIDE SEQUENCE [LARGE SCALE GENOMIC DNA]</scope>
    <source>
        <strain evidence="2">Tenacibaculum sp. TNO020</strain>
    </source>
</reference>
<dbReference type="RefSeq" id="WP_101916511.1">
    <property type="nucleotide sequence ID" value="NZ_JAFMUR010000003.1"/>
</dbReference>